<dbReference type="InterPro" id="IPR007012">
    <property type="entry name" value="PolA_pol_cen_dom"/>
</dbReference>
<dbReference type="InterPro" id="IPR018289">
    <property type="entry name" value="MULE_transposase_dom"/>
</dbReference>
<evidence type="ECO:0000256" key="7">
    <source>
        <dbReference type="ARBA" id="ARBA00022840"/>
    </source>
</evidence>
<keyword evidence="5" id="KW-0808">Transferase</keyword>
<evidence type="ECO:0000259" key="10">
    <source>
        <dbReference type="Pfam" id="PF04457"/>
    </source>
</evidence>
<dbReference type="PANTHER" id="PTHR10682">
    <property type="entry name" value="POLY A POLYMERASE"/>
    <property type="match status" value="1"/>
</dbReference>
<dbReference type="Pfam" id="PF13563">
    <property type="entry name" value="2_5_RNA_ligase2"/>
    <property type="match status" value="1"/>
</dbReference>
<dbReference type="EMBL" id="CAJOBD010002960">
    <property type="protein sequence ID" value="CAF3919691.1"/>
    <property type="molecule type" value="Genomic_DNA"/>
</dbReference>
<keyword evidence="4" id="KW-0507">mRNA processing</keyword>
<evidence type="ECO:0000256" key="9">
    <source>
        <dbReference type="ARBA" id="ARBA00048830"/>
    </source>
</evidence>
<dbReference type="InterPro" id="IPR036691">
    <property type="entry name" value="Endo/exonu/phosph_ase_sf"/>
</dbReference>
<gene>
    <name evidence="13" type="ORF">JBS370_LOCUS21853</name>
</gene>
<evidence type="ECO:0000313" key="14">
    <source>
        <dbReference type="Proteomes" id="UP000663836"/>
    </source>
</evidence>
<dbReference type="GO" id="GO:1990817">
    <property type="term" value="F:poly(A) RNA polymerase activity"/>
    <property type="evidence" value="ECO:0007669"/>
    <property type="project" value="UniProtKB-EC"/>
</dbReference>
<comment type="subcellular location">
    <subcellularLocation>
        <location evidence="1">Nucleus</location>
    </subcellularLocation>
</comment>
<feature type="domain" description="MJ1316 RNA cyclic group end recognition" evidence="10">
    <location>
        <begin position="531"/>
        <end position="598"/>
    </location>
</feature>
<dbReference type="EC" id="2.7.7.19" evidence="3"/>
<keyword evidence="8" id="KW-0539">Nucleus</keyword>
<dbReference type="Gene3D" id="3.60.10.10">
    <property type="entry name" value="Endonuclease/exonuclease/phosphatase"/>
    <property type="match status" value="1"/>
</dbReference>
<protein>
    <recommendedName>
        <fullName evidence="3">polynucleotide adenylyltransferase</fullName>
        <ecNumber evidence="3">2.7.7.19</ecNumber>
    </recommendedName>
</protein>
<dbReference type="Gene3D" id="3.90.1140.10">
    <property type="entry name" value="Cyclic phosphodiesterase"/>
    <property type="match status" value="1"/>
</dbReference>
<dbReference type="InterPro" id="IPR040459">
    <property type="entry name" value="MJ1316"/>
</dbReference>
<sequence length="1616" mass="190057">MASAISFITSNKVGNHSHLQSPEEIEVRTFKQNIKRRVINETTAITKIYDEELARQQMSQTAAAIIPSSYEANSGLNRARRKMTPVLPMSYVFDIPAQYQVTLNDARFLLCDKPLSNKCLLLFGTDEQLTFLFSVKHIMMDGTFGTCSPYFDQVYTIHAVKHEKSYPCVISLLCDRKAATYRELFCELKHHATRLKTIFNPNTITSDFEKALIRAVADEFPQARHAGYYFHYTKAIYRNIQYFGLTKAYCDNEITRTACRKLMALPLLQLNDVKLAFEDLKDDSPIILRDLFNYFETFWMTNLPLHLWNVSDLQIRTNNYCEEEVYFRHRVIQMRAGATGRPKTKRTNCVQRRIDTLADRYANDDINLQEYLEGLSIATNLYIIMDENNHNTTTITDQLNSLRSILRSDDHLQIQTSGDYEQVRINLDHDIQISFFFDALNNINKLLTINNLHDLRIIKSSQKCPLNKDQWTNIRKYFDELIQKSNESTSLQSIIQLIQDYLLKMSITTEKSKQKDKRSTNEISTITNKFRGSDLIFNRILHDKTIDRSQVIIGYEDRFTGMHEISFNEFKKIDKSEYGVPMHRVRYFKISGRIVWDRTKKLDILTGSDQLLSGISDDSEQRSTLVQGLYRFDQSLQQWIECPHISLISDNSKISSTNETYLPQRCHFITWNILFDYYQSTLIYTSQRYRSILNTFKTLLPDMICLQEVTIDFLNLLLNEIWLQENNYYIIIMKNVLNSQQNKSYGQLMIMKNFRPRSFSICPLDLSDDDKTTTTTTKELIIARFDLNTKTTIDLVNLHLHNDHFNNSNENRCQILENLFKKMKINNYMLIGDFNFGDYDLKEQNLLATYEDEIHDLWKDIYHLDENPGFTFDPSNNICAQITSDSQINRRLDRYLIHTLDNLSYSIEHLSMTGIETIPIDSFNNDDNNQRINQSDHYALQLIINFRTRSISHRSALVILPTINQWSIINSYRQEYDPSFNRWPPHINLLWPFFDLIDSQDDQENILLPLRILLSQYQSFSIEINQIDSFIENNVSFMKLNQQSTIYVKQLHEQLIKLFPQCLKNNRYSYNPSMIIAQFDNQEKLDQAKSSLVLNESFEFPVEYVYILQRPHDNDTVPFHIAYQLPLGSVLQPINSKQLNCVDRKLQEFFQLMNLYETSQSYKKKQEKFEKLSSCFEQMFNKDTLHCFTHSFLPYGSFRIGINGQDLDTVFVLNEIKSINNETSFDETLHQLKYDRNALNNYIINLLERQIEGNLKDEIIYYRKIQALFPIISILFNDQTKVEIFVQIQINKEQNTQNNSNSHEPIIGVHETEYLFVHVRCPPIFQHLLTFIRTWAQRVGLYDRAYGYLSGYSWAILCAYICHKYLSPIKSLSSIEHFSIEEFFSLVQQFFSTFAQFNWSSEALRLYPKSYKQITLSKKSSAYNRGSMRIISPSPPYNNTGRSTINSTRDLIIQGFQRVLQLLNTINTITCEDKSNALKQILELNNDFPNEKTKSLLQLTLSSENIYELDEWIGWMKSRLAHFINDCEEECHLIIQTQNSIEYRSNKLEAFYSIAFQLDPETLIHHRNFSYCLNQFLDQLNLYSNRKETMKISHKIISIHDWKLERMQPKPQRIRK</sequence>
<dbReference type="GO" id="GO:0005524">
    <property type="term" value="F:ATP binding"/>
    <property type="evidence" value="ECO:0007669"/>
    <property type="project" value="UniProtKB-KW"/>
</dbReference>
<evidence type="ECO:0000259" key="12">
    <source>
        <dbReference type="Pfam" id="PF10551"/>
    </source>
</evidence>
<dbReference type="GO" id="GO:0005634">
    <property type="term" value="C:nucleus"/>
    <property type="evidence" value="ECO:0007669"/>
    <property type="project" value="UniProtKB-SubCell"/>
</dbReference>
<dbReference type="PANTHER" id="PTHR10682:SF10">
    <property type="entry name" value="POLYNUCLEOTIDE ADENYLYLTRANSFERASE"/>
    <property type="match status" value="1"/>
</dbReference>
<evidence type="ECO:0000313" key="13">
    <source>
        <dbReference type="EMBL" id="CAF3919691.1"/>
    </source>
</evidence>
<evidence type="ECO:0000256" key="6">
    <source>
        <dbReference type="ARBA" id="ARBA00022741"/>
    </source>
</evidence>
<comment type="catalytic activity">
    <reaction evidence="9">
        <text>RNA(n) + ATP = RNA(n)-3'-adenine ribonucleotide + diphosphate</text>
        <dbReference type="Rhea" id="RHEA:11332"/>
        <dbReference type="Rhea" id="RHEA-COMP:14527"/>
        <dbReference type="Rhea" id="RHEA-COMP:17347"/>
        <dbReference type="ChEBI" id="CHEBI:30616"/>
        <dbReference type="ChEBI" id="CHEBI:33019"/>
        <dbReference type="ChEBI" id="CHEBI:140395"/>
        <dbReference type="ChEBI" id="CHEBI:173115"/>
        <dbReference type="EC" id="2.7.7.19"/>
    </reaction>
</comment>
<reference evidence="13" key="1">
    <citation type="submission" date="2021-02" db="EMBL/GenBank/DDBJ databases">
        <authorList>
            <person name="Nowell W R."/>
        </authorList>
    </citation>
    <scope>NUCLEOTIDE SEQUENCE</scope>
</reference>
<evidence type="ECO:0000256" key="4">
    <source>
        <dbReference type="ARBA" id="ARBA00022664"/>
    </source>
</evidence>
<dbReference type="Pfam" id="PF04928">
    <property type="entry name" value="PAP_central"/>
    <property type="match status" value="1"/>
</dbReference>
<dbReference type="Pfam" id="PF10551">
    <property type="entry name" value="MULE"/>
    <property type="match status" value="1"/>
</dbReference>
<keyword evidence="6" id="KW-0547">Nucleotide-binding</keyword>
<evidence type="ECO:0000256" key="2">
    <source>
        <dbReference type="ARBA" id="ARBA00010912"/>
    </source>
</evidence>
<dbReference type="Gene3D" id="1.10.1410.10">
    <property type="match status" value="1"/>
</dbReference>
<feature type="domain" description="MULE transposase" evidence="12">
    <location>
        <begin position="138"/>
        <end position="234"/>
    </location>
</feature>
<accession>A0A819IMM1</accession>
<comment type="similarity">
    <text evidence="2">Belongs to the poly(A) polymerase family.</text>
</comment>
<organism evidence="13 14">
    <name type="scientific">Rotaria sordida</name>
    <dbReference type="NCBI Taxonomy" id="392033"/>
    <lineage>
        <taxon>Eukaryota</taxon>
        <taxon>Metazoa</taxon>
        <taxon>Spiralia</taxon>
        <taxon>Gnathifera</taxon>
        <taxon>Rotifera</taxon>
        <taxon>Eurotatoria</taxon>
        <taxon>Bdelloidea</taxon>
        <taxon>Philodinida</taxon>
        <taxon>Philodinidae</taxon>
        <taxon>Rotaria</taxon>
    </lineage>
</organism>
<feature type="domain" description="Poly(A) polymerase central" evidence="11">
    <location>
        <begin position="1325"/>
        <end position="1470"/>
    </location>
</feature>
<evidence type="ECO:0000256" key="1">
    <source>
        <dbReference type="ARBA" id="ARBA00004123"/>
    </source>
</evidence>
<evidence type="ECO:0000259" key="11">
    <source>
        <dbReference type="Pfam" id="PF04928"/>
    </source>
</evidence>
<evidence type="ECO:0000256" key="8">
    <source>
        <dbReference type="ARBA" id="ARBA00023242"/>
    </source>
</evidence>
<comment type="caution">
    <text evidence="13">The sequence shown here is derived from an EMBL/GenBank/DDBJ whole genome shotgun (WGS) entry which is preliminary data.</text>
</comment>
<dbReference type="Pfam" id="PF04457">
    <property type="entry name" value="MJ1316"/>
    <property type="match status" value="1"/>
</dbReference>
<name>A0A819IMM1_9BILA</name>
<dbReference type="GO" id="GO:0006397">
    <property type="term" value="P:mRNA processing"/>
    <property type="evidence" value="ECO:0007669"/>
    <property type="project" value="UniProtKB-KW"/>
</dbReference>
<dbReference type="SUPFAM" id="SSF56219">
    <property type="entry name" value="DNase I-like"/>
    <property type="match status" value="1"/>
</dbReference>
<evidence type="ECO:0000256" key="5">
    <source>
        <dbReference type="ARBA" id="ARBA00022679"/>
    </source>
</evidence>
<evidence type="ECO:0000256" key="3">
    <source>
        <dbReference type="ARBA" id="ARBA00012388"/>
    </source>
</evidence>
<dbReference type="SUPFAM" id="SSF81631">
    <property type="entry name" value="PAP/OAS1 substrate-binding domain"/>
    <property type="match status" value="1"/>
</dbReference>
<proteinExistence type="inferred from homology"/>
<dbReference type="Proteomes" id="UP000663836">
    <property type="component" value="Unassembled WGS sequence"/>
</dbReference>
<keyword evidence="7" id="KW-0067">ATP-binding</keyword>